<feature type="transmembrane region" description="Helical" evidence="8">
    <location>
        <begin position="323"/>
        <end position="349"/>
    </location>
</feature>
<feature type="transmembrane region" description="Helical" evidence="8">
    <location>
        <begin position="125"/>
        <end position="141"/>
    </location>
</feature>
<dbReference type="OrthoDB" id="5242303at2"/>
<keyword evidence="5 8" id="KW-1133">Transmembrane helix</keyword>
<keyword evidence="3" id="KW-0808">Transferase</keyword>
<comment type="similarity">
    <text evidence="7">Belongs to the MptA/B family.</text>
</comment>
<keyword evidence="6 8" id="KW-0472">Membrane</keyword>
<reference evidence="9 10" key="1">
    <citation type="submission" date="2019-05" db="EMBL/GenBank/DDBJ databases">
        <title>Nesterenkonia sp. GY074 isolated from the Southern Atlantic Ocean.</title>
        <authorList>
            <person name="Zhang G."/>
        </authorList>
    </citation>
    <scope>NUCLEOTIDE SEQUENCE [LARGE SCALE GENOMIC DNA]</scope>
    <source>
        <strain evidence="9 10">GY074</strain>
    </source>
</reference>
<evidence type="ECO:0000256" key="1">
    <source>
        <dbReference type="ARBA" id="ARBA00004141"/>
    </source>
</evidence>
<evidence type="ECO:0000313" key="10">
    <source>
        <dbReference type="Proteomes" id="UP000310458"/>
    </source>
</evidence>
<evidence type="ECO:0000313" key="9">
    <source>
        <dbReference type="EMBL" id="TLP96373.1"/>
    </source>
</evidence>
<dbReference type="EMBL" id="VAVZ01000023">
    <property type="protein sequence ID" value="TLP96373.1"/>
    <property type="molecule type" value="Genomic_DNA"/>
</dbReference>
<accession>A0A5R9BA23</accession>
<dbReference type="Pfam" id="PF26314">
    <property type="entry name" value="MptA_B_family"/>
    <property type="match status" value="1"/>
</dbReference>
<comment type="subcellular location">
    <subcellularLocation>
        <location evidence="1">Membrane</location>
        <topology evidence="1">Multi-pass membrane protein</topology>
    </subcellularLocation>
</comment>
<keyword evidence="10" id="KW-1185">Reference proteome</keyword>
<feature type="transmembrane region" description="Helical" evidence="8">
    <location>
        <begin position="212"/>
        <end position="232"/>
    </location>
</feature>
<feature type="transmembrane region" description="Helical" evidence="8">
    <location>
        <begin position="238"/>
        <end position="256"/>
    </location>
</feature>
<protein>
    <recommendedName>
        <fullName evidence="11">DUF2029 domain-containing protein</fullName>
    </recommendedName>
</protein>
<dbReference type="Proteomes" id="UP000310458">
    <property type="component" value="Unassembled WGS sequence"/>
</dbReference>
<evidence type="ECO:0000256" key="7">
    <source>
        <dbReference type="ARBA" id="ARBA00043987"/>
    </source>
</evidence>
<dbReference type="RefSeq" id="WP_138253244.1">
    <property type="nucleotide sequence ID" value="NZ_VAVZ01000023.1"/>
</dbReference>
<dbReference type="GO" id="GO:0016020">
    <property type="term" value="C:membrane"/>
    <property type="evidence" value="ECO:0007669"/>
    <property type="project" value="UniProtKB-SubCell"/>
</dbReference>
<dbReference type="AlphaFoldDB" id="A0A5R9BA23"/>
<evidence type="ECO:0000256" key="6">
    <source>
        <dbReference type="ARBA" id="ARBA00023136"/>
    </source>
</evidence>
<keyword evidence="2" id="KW-0328">Glycosyltransferase</keyword>
<gene>
    <name evidence="9" type="ORF">FEF26_09225</name>
</gene>
<evidence type="ECO:0000256" key="3">
    <source>
        <dbReference type="ARBA" id="ARBA00022679"/>
    </source>
</evidence>
<name>A0A5R9BA23_9MICC</name>
<organism evidence="9 10">
    <name type="scientific">Nesterenkonia salmonea</name>
    <dbReference type="NCBI Taxonomy" id="1804987"/>
    <lineage>
        <taxon>Bacteria</taxon>
        <taxon>Bacillati</taxon>
        <taxon>Actinomycetota</taxon>
        <taxon>Actinomycetes</taxon>
        <taxon>Micrococcales</taxon>
        <taxon>Micrococcaceae</taxon>
        <taxon>Nesterenkonia</taxon>
    </lineage>
</organism>
<evidence type="ECO:0000256" key="8">
    <source>
        <dbReference type="SAM" id="Phobius"/>
    </source>
</evidence>
<evidence type="ECO:0000256" key="2">
    <source>
        <dbReference type="ARBA" id="ARBA00022676"/>
    </source>
</evidence>
<evidence type="ECO:0008006" key="11">
    <source>
        <dbReference type="Google" id="ProtNLM"/>
    </source>
</evidence>
<feature type="transmembrane region" description="Helical" evidence="8">
    <location>
        <begin position="420"/>
        <end position="448"/>
    </location>
</feature>
<evidence type="ECO:0000256" key="4">
    <source>
        <dbReference type="ARBA" id="ARBA00022692"/>
    </source>
</evidence>
<comment type="caution">
    <text evidence="9">The sequence shown here is derived from an EMBL/GenBank/DDBJ whole genome shotgun (WGS) entry which is preliminary data.</text>
</comment>
<dbReference type="NCBIfam" id="NF038066">
    <property type="entry name" value="MptB"/>
    <property type="match status" value="1"/>
</dbReference>
<proteinExistence type="inferred from homology"/>
<keyword evidence="4 8" id="KW-0812">Transmembrane</keyword>
<dbReference type="GO" id="GO:0016757">
    <property type="term" value="F:glycosyltransferase activity"/>
    <property type="evidence" value="ECO:0007669"/>
    <property type="project" value="UniProtKB-KW"/>
</dbReference>
<feature type="transmembrane region" description="Helical" evidence="8">
    <location>
        <begin position="45"/>
        <end position="63"/>
    </location>
</feature>
<feature type="transmembrane region" description="Helical" evidence="8">
    <location>
        <begin position="83"/>
        <end position="104"/>
    </location>
</feature>
<evidence type="ECO:0000256" key="5">
    <source>
        <dbReference type="ARBA" id="ARBA00022989"/>
    </source>
</evidence>
<feature type="transmembrane region" description="Helical" evidence="8">
    <location>
        <begin position="284"/>
        <end position="311"/>
    </location>
</feature>
<feature type="transmembrane region" description="Helical" evidence="8">
    <location>
        <begin position="484"/>
        <end position="503"/>
    </location>
</feature>
<feature type="transmembrane region" description="Helical" evidence="8">
    <location>
        <begin position="355"/>
        <end position="376"/>
    </location>
</feature>
<dbReference type="InterPro" id="IPR049829">
    <property type="entry name" value="MptA/B-like"/>
</dbReference>
<feature type="transmembrane region" description="Helical" evidence="8">
    <location>
        <begin position="388"/>
        <end position="408"/>
    </location>
</feature>
<sequence>MIPLPLNRFSRAADTAREALGSFRGTSWLIGGPEGEISHTLRQGLLAALMIMVGSWGVGWLLMVPGSWMPLHNSLLPLRTTTAGVITCAVLLVVGALLLLRSWLRLSQRITTWDDVAALATMRKAVMVWGAPMIACFPIFSRDVFSYLAQGGLLSAGLNPYEAGVSELPGWFGVGADELWAESPSPYGPLFLLLAQGIWLITGGVPEFSVLLFRLLAIFGVVLMLLVIPKLAQTFGSQPAWALWLCLLNPLSLMVFIPAAHNDALMIGLMLTGIWYALRGKRLAAALLLIAAVAVKPIAMVVLPFAVLLTLKRTGNYAHRFREWAFVGTLAALLLFGGGWLIGIGIGWFTAALGAGAAVLQGAPVGLLGLGVGWSVELLGGPAHDDVASWVYAAARLASAGVLAVLLLQPRLGNPVLWAAYGLTAVVLASSVIQPWYVLWLLPLFAVVHVYRGRVLMVVTLLITVMTLLSMVGQLSVVQWVDSLLVQGIALAVAAGYLLYIIFIDPNTTSLFRLNQPSARWNAAEGWQSLRGLTTPEASWSAADVYRRTR</sequence>
<feature type="transmembrane region" description="Helical" evidence="8">
    <location>
        <begin position="455"/>
        <end position="478"/>
    </location>
</feature>